<sequence length="184" mass="19769">MPGRRTAPRRDLVGCPAVTSFDDVLAANAEHARTYTDTGMAGRAARGLGLVMCMDSRISPLDMLGLQPGDAKILRNAGARVTGDVLRTLVLATHLLGVERVLVVAHTDCRMTKATDEQVHATIAESAGLDTRSLEFRTIPDQRATLEHDVQRIRSSPYLPAGLPVAGCVYDVRSGRLDVLVPEA</sequence>
<keyword evidence="4 7" id="KW-0862">Zinc</keyword>
<comment type="caution">
    <text evidence="8">The sequence shown here is derived from an EMBL/GenBank/DDBJ whole genome shotgun (WGS) entry which is preliminary data.</text>
</comment>
<name>A0A849BQW9_9ACTN</name>
<comment type="function">
    <text evidence="5">Catalyzes the reversible hydration of carbon dioxide to form bicarbonate.</text>
</comment>
<comment type="cofactor">
    <cofactor evidence="7">
        <name>Zn(2+)</name>
        <dbReference type="ChEBI" id="CHEBI:29105"/>
    </cofactor>
    <text evidence="7">Binds 1 zinc ion per subunit.</text>
</comment>
<dbReference type="SMART" id="SM00947">
    <property type="entry name" value="Pro_CA"/>
    <property type="match status" value="1"/>
</dbReference>
<dbReference type="GO" id="GO:0008270">
    <property type="term" value="F:zinc ion binding"/>
    <property type="evidence" value="ECO:0007669"/>
    <property type="project" value="InterPro"/>
</dbReference>
<evidence type="ECO:0000256" key="1">
    <source>
        <dbReference type="ARBA" id="ARBA00006217"/>
    </source>
</evidence>
<dbReference type="GO" id="GO:0004089">
    <property type="term" value="F:carbonate dehydratase activity"/>
    <property type="evidence" value="ECO:0007669"/>
    <property type="project" value="UniProtKB-EC"/>
</dbReference>
<keyword evidence="9" id="KW-1185">Reference proteome</keyword>
<evidence type="ECO:0000256" key="7">
    <source>
        <dbReference type="PIRSR" id="PIRSR601765-1"/>
    </source>
</evidence>
<dbReference type="InterPro" id="IPR001765">
    <property type="entry name" value="Carbonic_anhydrase"/>
</dbReference>
<evidence type="ECO:0000256" key="5">
    <source>
        <dbReference type="ARBA" id="ARBA00024993"/>
    </source>
</evidence>
<evidence type="ECO:0000256" key="3">
    <source>
        <dbReference type="ARBA" id="ARBA00022723"/>
    </source>
</evidence>
<evidence type="ECO:0000256" key="2">
    <source>
        <dbReference type="ARBA" id="ARBA00012925"/>
    </source>
</evidence>
<evidence type="ECO:0000256" key="6">
    <source>
        <dbReference type="ARBA" id="ARBA00048348"/>
    </source>
</evidence>
<dbReference type="InterPro" id="IPR036874">
    <property type="entry name" value="Carbonic_anhydrase_sf"/>
</dbReference>
<dbReference type="AlphaFoldDB" id="A0A849BQW9"/>
<feature type="binding site" evidence="7">
    <location>
        <position position="109"/>
    </location>
    <ligand>
        <name>Zn(2+)</name>
        <dbReference type="ChEBI" id="CHEBI:29105"/>
    </ligand>
</feature>
<comment type="similarity">
    <text evidence="1">Belongs to the beta-class carbonic anhydrase family.</text>
</comment>
<comment type="catalytic activity">
    <reaction evidence="6">
        <text>hydrogencarbonate + H(+) = CO2 + H2O</text>
        <dbReference type="Rhea" id="RHEA:10748"/>
        <dbReference type="ChEBI" id="CHEBI:15377"/>
        <dbReference type="ChEBI" id="CHEBI:15378"/>
        <dbReference type="ChEBI" id="CHEBI:16526"/>
        <dbReference type="ChEBI" id="CHEBI:17544"/>
        <dbReference type="EC" id="4.2.1.1"/>
    </reaction>
</comment>
<feature type="binding site" evidence="7">
    <location>
        <position position="55"/>
    </location>
    <ligand>
        <name>Zn(2+)</name>
        <dbReference type="ChEBI" id="CHEBI:29105"/>
    </ligand>
</feature>
<evidence type="ECO:0000313" key="9">
    <source>
        <dbReference type="Proteomes" id="UP000555552"/>
    </source>
</evidence>
<proteinExistence type="inferred from homology"/>
<dbReference type="PANTHER" id="PTHR43175:SF3">
    <property type="entry name" value="CARBON DISULFIDE HYDROLASE"/>
    <property type="match status" value="1"/>
</dbReference>
<dbReference type="CDD" id="cd03379">
    <property type="entry name" value="beta_CA_cladeD"/>
    <property type="match status" value="1"/>
</dbReference>
<dbReference type="Gene3D" id="3.40.1050.10">
    <property type="entry name" value="Carbonic anhydrase"/>
    <property type="match status" value="1"/>
</dbReference>
<dbReference type="PANTHER" id="PTHR43175">
    <property type="entry name" value="CARBONIC ANHYDRASE"/>
    <property type="match status" value="1"/>
</dbReference>
<dbReference type="SUPFAM" id="SSF53056">
    <property type="entry name" value="beta-carbonic anhydrase, cab"/>
    <property type="match status" value="1"/>
</dbReference>
<accession>A0A849BQW9</accession>
<gene>
    <name evidence="8" type="ORF">HLB09_11860</name>
</gene>
<protein>
    <recommendedName>
        <fullName evidence="2">carbonic anhydrase</fullName>
        <ecNumber evidence="2">4.2.1.1</ecNumber>
    </recommendedName>
</protein>
<dbReference type="EC" id="4.2.1.1" evidence="2"/>
<feature type="binding site" evidence="7">
    <location>
        <position position="53"/>
    </location>
    <ligand>
        <name>Zn(2+)</name>
        <dbReference type="ChEBI" id="CHEBI:29105"/>
    </ligand>
</feature>
<feature type="binding site" evidence="7">
    <location>
        <position position="106"/>
    </location>
    <ligand>
        <name>Zn(2+)</name>
        <dbReference type="ChEBI" id="CHEBI:29105"/>
    </ligand>
</feature>
<dbReference type="EMBL" id="JABEMA010000192">
    <property type="protein sequence ID" value="NNH23773.1"/>
    <property type="molecule type" value="Genomic_DNA"/>
</dbReference>
<dbReference type="RefSeq" id="WP_171203569.1">
    <property type="nucleotide sequence ID" value="NZ_BAAANP010000018.1"/>
</dbReference>
<dbReference type="Proteomes" id="UP000555552">
    <property type="component" value="Unassembled WGS sequence"/>
</dbReference>
<evidence type="ECO:0000256" key="4">
    <source>
        <dbReference type="ARBA" id="ARBA00022833"/>
    </source>
</evidence>
<dbReference type="Pfam" id="PF00484">
    <property type="entry name" value="Pro_CA"/>
    <property type="match status" value="1"/>
</dbReference>
<keyword evidence="3 7" id="KW-0479">Metal-binding</keyword>
<evidence type="ECO:0000313" key="8">
    <source>
        <dbReference type="EMBL" id="NNH23773.1"/>
    </source>
</evidence>
<organism evidence="8 9">
    <name type="scientific">Pseudokineococcus marinus</name>
    <dbReference type="NCBI Taxonomy" id="351215"/>
    <lineage>
        <taxon>Bacteria</taxon>
        <taxon>Bacillati</taxon>
        <taxon>Actinomycetota</taxon>
        <taxon>Actinomycetes</taxon>
        <taxon>Kineosporiales</taxon>
        <taxon>Kineosporiaceae</taxon>
        <taxon>Pseudokineococcus</taxon>
    </lineage>
</organism>
<reference evidence="8 9" key="1">
    <citation type="submission" date="2020-05" db="EMBL/GenBank/DDBJ databases">
        <title>MicrobeNet Type strains.</title>
        <authorList>
            <person name="Nicholson A.C."/>
        </authorList>
    </citation>
    <scope>NUCLEOTIDE SEQUENCE [LARGE SCALE GENOMIC DNA]</scope>
    <source>
        <strain evidence="8 9">JCM 14547</strain>
    </source>
</reference>